<gene>
    <name evidence="3" type="ORF">FHR04_18670</name>
    <name evidence="2" type="ORF">HNQ04_003861</name>
</gene>
<dbReference type="OrthoDB" id="71706at2"/>
<evidence type="ECO:0000313" key="4">
    <source>
        <dbReference type="Proteomes" id="UP000313988"/>
    </source>
</evidence>
<dbReference type="RefSeq" id="WP_139404722.1">
    <property type="nucleotide sequence ID" value="NZ_JACHEW010000034.1"/>
</dbReference>
<reference evidence="3 4" key="1">
    <citation type="submission" date="2019-06" db="EMBL/GenBank/DDBJ databases">
        <title>Genome sequence of Deinococcus radiopugnans ATCC 19172.</title>
        <authorList>
            <person name="Maclea K.S."/>
            <person name="Maynard C.R."/>
        </authorList>
    </citation>
    <scope>NUCLEOTIDE SEQUENCE [LARGE SCALE GENOMIC DNA]</scope>
    <source>
        <strain evidence="3 4">ATCC 19172</strain>
    </source>
</reference>
<comment type="caution">
    <text evidence="3">The sequence shown here is derived from an EMBL/GenBank/DDBJ whole genome shotgun (WGS) entry which is preliminary data.</text>
</comment>
<dbReference type="EMBL" id="JACHEW010000034">
    <property type="protein sequence ID" value="MBB6018580.1"/>
    <property type="molecule type" value="Genomic_DNA"/>
</dbReference>
<name>A0A5C4XVN6_9DEIO</name>
<dbReference type="AlphaFoldDB" id="A0A5C4XVN6"/>
<sequence>MRGRCLPSPETWRLRTGLSEDLHLVAHIQAEAFLSLDVIGDAAQQLSALCEPGAKLFVLEETHRSPIAFATLRPAAQGTGAAVALVALIPLTPGAFVQVASRLLRAVEEAQQHAVGGRLELSFPDLLPGDNRGNSADLPATEPGTELREADLDEALEETFPASDPLPYWPGASTAARPALS</sequence>
<keyword evidence="5" id="KW-1185">Reference proteome</keyword>
<dbReference type="Proteomes" id="UP000629870">
    <property type="component" value="Unassembled WGS sequence"/>
</dbReference>
<dbReference type="Proteomes" id="UP000313988">
    <property type="component" value="Unassembled WGS sequence"/>
</dbReference>
<reference evidence="2 5" key="2">
    <citation type="submission" date="2020-08" db="EMBL/GenBank/DDBJ databases">
        <title>Genomic Encyclopedia of Type Strains, Phase IV (KMG-IV): sequencing the most valuable type-strain genomes for metagenomic binning, comparative biology and taxonomic classification.</title>
        <authorList>
            <person name="Goeker M."/>
        </authorList>
    </citation>
    <scope>NUCLEOTIDE SEQUENCE [LARGE SCALE GENOMIC DNA]</scope>
    <source>
        <strain evidence="2 5">DSM 12027</strain>
    </source>
</reference>
<organism evidence="3 4">
    <name type="scientific">Deinococcus radiopugnans ATCC 19172</name>
    <dbReference type="NCBI Taxonomy" id="585398"/>
    <lineage>
        <taxon>Bacteria</taxon>
        <taxon>Thermotogati</taxon>
        <taxon>Deinococcota</taxon>
        <taxon>Deinococci</taxon>
        <taxon>Deinococcales</taxon>
        <taxon>Deinococcaceae</taxon>
        <taxon>Deinococcus</taxon>
    </lineage>
</organism>
<feature type="region of interest" description="Disordered" evidence="1">
    <location>
        <begin position="159"/>
        <end position="181"/>
    </location>
</feature>
<protein>
    <submittedName>
        <fullName evidence="3">Uncharacterized protein</fullName>
    </submittedName>
</protein>
<evidence type="ECO:0000256" key="1">
    <source>
        <dbReference type="SAM" id="MobiDB-lite"/>
    </source>
</evidence>
<evidence type="ECO:0000313" key="3">
    <source>
        <dbReference type="EMBL" id="TNM67282.1"/>
    </source>
</evidence>
<evidence type="ECO:0000313" key="2">
    <source>
        <dbReference type="EMBL" id="MBB6018580.1"/>
    </source>
</evidence>
<proteinExistence type="predicted"/>
<evidence type="ECO:0000313" key="5">
    <source>
        <dbReference type="Proteomes" id="UP000629870"/>
    </source>
</evidence>
<dbReference type="EMBL" id="VDMO01000032">
    <property type="protein sequence ID" value="TNM67282.1"/>
    <property type="molecule type" value="Genomic_DNA"/>
</dbReference>
<accession>A0A5C4XVN6</accession>